<dbReference type="InterPro" id="IPR013088">
    <property type="entry name" value="Znf_NHR/GATA"/>
</dbReference>
<dbReference type="GO" id="GO:0008270">
    <property type="term" value="F:zinc ion binding"/>
    <property type="evidence" value="ECO:0007669"/>
    <property type="project" value="UniProtKB-KW"/>
</dbReference>
<gene>
    <name evidence="12" type="ORF">BOKJ2_LOCUS12246</name>
</gene>
<dbReference type="SMART" id="SM00399">
    <property type="entry name" value="ZnF_C4"/>
    <property type="match status" value="1"/>
</dbReference>
<dbReference type="GO" id="GO:0000978">
    <property type="term" value="F:RNA polymerase II cis-regulatory region sequence-specific DNA binding"/>
    <property type="evidence" value="ECO:0007669"/>
    <property type="project" value="InterPro"/>
</dbReference>
<dbReference type="PRINTS" id="PR00047">
    <property type="entry name" value="STROIDFINGER"/>
</dbReference>
<dbReference type="PANTHER" id="PTHR46011">
    <property type="entry name" value="NUCLEAR HORMONE RECEPTOR FAMILY MEMBER NHR-86-RELATED"/>
    <property type="match status" value="1"/>
</dbReference>
<evidence type="ECO:0000256" key="7">
    <source>
        <dbReference type="ARBA" id="ARBA00023125"/>
    </source>
</evidence>
<dbReference type="Proteomes" id="UP000783686">
    <property type="component" value="Unassembled WGS sequence"/>
</dbReference>
<dbReference type="AlphaFoldDB" id="A0A811LIV3"/>
<sequence length="362" mass="42312">MTFKLSDKEFNSPGSSTDTKDFCEVCGAIPASMHFGTNACRPCAAFFRRSVVLKRKYKCKFDSNCAVNKNVRSVCAHCRYNKCISAGMDTQSIRYPFDLIGPKKDRIATTVITKQTMSILSSITAGYKKFVDDTKVLYYACHPEHLFDEDVKFKEATVLEHMHFERALLVYILKMLNEFFHPFNTIAKQEQIKIFEVFQFQFCKVYQCYLNAVFFENDDEKLFLHYGSYINKEDITHFFSIDTDVQMSVKSFRPLHNKIYRVAQKFKKLKIDIVECAAIAGIILWREANFLYPDRRYEDMLQQVYSDLAVYCNKKGDLSRYGMVVYILRDFEEFALVLKESTFMGTLLNDHYFFGLSKDVFK</sequence>
<proteinExistence type="inferred from homology"/>
<dbReference type="InterPro" id="IPR001628">
    <property type="entry name" value="Znf_hrmn_rcpt"/>
</dbReference>
<evidence type="ECO:0000313" key="12">
    <source>
        <dbReference type="EMBL" id="CAD5227584.1"/>
    </source>
</evidence>
<keyword evidence="9" id="KW-0675">Receptor</keyword>
<dbReference type="PROSITE" id="PS00031">
    <property type="entry name" value="NUCLEAR_REC_DBD_1"/>
    <property type="match status" value="1"/>
</dbReference>
<dbReference type="Gene3D" id="3.30.50.10">
    <property type="entry name" value="Erythroid Transcription Factor GATA-1, subunit A"/>
    <property type="match status" value="1"/>
</dbReference>
<keyword evidence="8" id="KW-0804">Transcription</keyword>
<evidence type="ECO:0000256" key="1">
    <source>
        <dbReference type="ARBA" id="ARBA00004123"/>
    </source>
</evidence>
<evidence type="ECO:0000256" key="4">
    <source>
        <dbReference type="ARBA" id="ARBA00022771"/>
    </source>
</evidence>
<keyword evidence="4" id="KW-0863">Zinc-finger</keyword>
<name>A0A811LIV3_9BILA</name>
<dbReference type="GO" id="GO:0003700">
    <property type="term" value="F:DNA-binding transcription factor activity"/>
    <property type="evidence" value="ECO:0007669"/>
    <property type="project" value="InterPro"/>
</dbReference>
<evidence type="ECO:0000256" key="8">
    <source>
        <dbReference type="ARBA" id="ARBA00023163"/>
    </source>
</evidence>
<protein>
    <recommendedName>
        <fullName evidence="11">Nuclear receptor domain-containing protein</fullName>
    </recommendedName>
</protein>
<reference evidence="12" key="1">
    <citation type="submission" date="2020-09" db="EMBL/GenBank/DDBJ databases">
        <authorList>
            <person name="Kikuchi T."/>
        </authorList>
    </citation>
    <scope>NUCLEOTIDE SEQUENCE</scope>
    <source>
        <strain evidence="12">SH1</strain>
    </source>
</reference>
<dbReference type="InterPro" id="IPR049636">
    <property type="entry name" value="HNF4-like_DBD"/>
</dbReference>
<dbReference type="EMBL" id="CAJFCW020000006">
    <property type="protein sequence ID" value="CAG9123401.1"/>
    <property type="molecule type" value="Genomic_DNA"/>
</dbReference>
<dbReference type="CDD" id="cd06960">
    <property type="entry name" value="NR_DBD_HNF4A"/>
    <property type="match status" value="1"/>
</dbReference>
<dbReference type="Gene3D" id="1.10.565.10">
    <property type="entry name" value="Retinoid X Receptor"/>
    <property type="match status" value="1"/>
</dbReference>
<dbReference type="Pfam" id="PF00105">
    <property type="entry name" value="zf-C4"/>
    <property type="match status" value="1"/>
</dbReference>
<dbReference type="OrthoDB" id="5771769at2759"/>
<keyword evidence="10" id="KW-0539">Nucleus</keyword>
<keyword evidence="5" id="KW-0862">Zinc</keyword>
<dbReference type="PANTHER" id="PTHR46011:SF6">
    <property type="entry name" value="HIGH ZINC ACTIVATED NUCLEAR RECEPTOR PROTEIN"/>
    <property type="match status" value="1"/>
</dbReference>
<keyword evidence="6" id="KW-0805">Transcription regulation</keyword>
<dbReference type="Pfam" id="PF00104">
    <property type="entry name" value="Hormone_recep"/>
    <property type="match status" value="1"/>
</dbReference>
<comment type="similarity">
    <text evidence="2">Belongs to the nuclear hormone receptor family.</text>
</comment>
<keyword evidence="7" id="KW-0238">DNA-binding</keyword>
<evidence type="ECO:0000256" key="6">
    <source>
        <dbReference type="ARBA" id="ARBA00023015"/>
    </source>
</evidence>
<accession>A0A811LIV3</accession>
<dbReference type="Proteomes" id="UP000614601">
    <property type="component" value="Unassembled WGS sequence"/>
</dbReference>
<dbReference type="SUPFAM" id="SSF48508">
    <property type="entry name" value="Nuclear receptor ligand-binding domain"/>
    <property type="match status" value="1"/>
</dbReference>
<feature type="domain" description="Nuclear receptor" evidence="11">
    <location>
        <begin position="20"/>
        <end position="95"/>
    </location>
</feature>
<evidence type="ECO:0000256" key="10">
    <source>
        <dbReference type="ARBA" id="ARBA00023242"/>
    </source>
</evidence>
<dbReference type="PROSITE" id="PS51030">
    <property type="entry name" value="NUCLEAR_REC_DBD_2"/>
    <property type="match status" value="1"/>
</dbReference>
<dbReference type="GO" id="GO:0005634">
    <property type="term" value="C:nucleus"/>
    <property type="evidence" value="ECO:0007669"/>
    <property type="project" value="UniProtKB-SubCell"/>
</dbReference>
<evidence type="ECO:0000256" key="9">
    <source>
        <dbReference type="ARBA" id="ARBA00023170"/>
    </source>
</evidence>
<comment type="caution">
    <text evidence="12">The sequence shown here is derived from an EMBL/GenBank/DDBJ whole genome shotgun (WGS) entry which is preliminary data.</text>
</comment>
<evidence type="ECO:0000259" key="11">
    <source>
        <dbReference type="PROSITE" id="PS51030"/>
    </source>
</evidence>
<organism evidence="12 13">
    <name type="scientific">Bursaphelenchus okinawaensis</name>
    <dbReference type="NCBI Taxonomy" id="465554"/>
    <lineage>
        <taxon>Eukaryota</taxon>
        <taxon>Metazoa</taxon>
        <taxon>Ecdysozoa</taxon>
        <taxon>Nematoda</taxon>
        <taxon>Chromadorea</taxon>
        <taxon>Rhabditida</taxon>
        <taxon>Tylenchina</taxon>
        <taxon>Tylenchomorpha</taxon>
        <taxon>Aphelenchoidea</taxon>
        <taxon>Aphelenchoididae</taxon>
        <taxon>Bursaphelenchus</taxon>
    </lineage>
</organism>
<keyword evidence="13" id="KW-1185">Reference proteome</keyword>
<dbReference type="InterPro" id="IPR035500">
    <property type="entry name" value="NHR-like_dom_sf"/>
</dbReference>
<keyword evidence="3" id="KW-0479">Metal-binding</keyword>
<evidence type="ECO:0000313" key="13">
    <source>
        <dbReference type="Proteomes" id="UP000614601"/>
    </source>
</evidence>
<dbReference type="InterPro" id="IPR000536">
    <property type="entry name" value="Nucl_hrmn_rcpt_lig-bd"/>
</dbReference>
<evidence type="ECO:0000256" key="2">
    <source>
        <dbReference type="ARBA" id="ARBA00005993"/>
    </source>
</evidence>
<dbReference type="EMBL" id="CAJFDH010000006">
    <property type="protein sequence ID" value="CAD5227584.1"/>
    <property type="molecule type" value="Genomic_DNA"/>
</dbReference>
<dbReference type="SUPFAM" id="SSF57716">
    <property type="entry name" value="Glucocorticoid receptor-like (DNA-binding domain)"/>
    <property type="match status" value="1"/>
</dbReference>
<evidence type="ECO:0000256" key="3">
    <source>
        <dbReference type="ARBA" id="ARBA00022723"/>
    </source>
</evidence>
<comment type="subcellular location">
    <subcellularLocation>
        <location evidence="1">Nucleus</location>
    </subcellularLocation>
</comment>
<evidence type="ECO:0000256" key="5">
    <source>
        <dbReference type="ARBA" id="ARBA00022833"/>
    </source>
</evidence>